<gene>
    <name evidence="4" type="primary">rhlE</name>
    <name evidence="4" type="ORF">AWB69_00746</name>
</gene>
<dbReference type="InterPro" id="IPR014001">
    <property type="entry name" value="Helicase_ATP-bd"/>
</dbReference>
<dbReference type="InterPro" id="IPR027417">
    <property type="entry name" value="P-loop_NTPase"/>
</dbReference>
<dbReference type="EMBL" id="FCOK02000003">
    <property type="protein sequence ID" value="SAL15600.1"/>
    <property type="molecule type" value="Genomic_DNA"/>
</dbReference>
<dbReference type="GO" id="GO:0003676">
    <property type="term" value="F:nucleic acid binding"/>
    <property type="evidence" value="ECO:0007669"/>
    <property type="project" value="InterPro"/>
</dbReference>
<dbReference type="GO" id="GO:0003724">
    <property type="term" value="F:RNA helicase activity"/>
    <property type="evidence" value="ECO:0007669"/>
    <property type="project" value="UniProtKB-EC"/>
</dbReference>
<dbReference type="PROSITE" id="PS51192">
    <property type="entry name" value="HELICASE_ATP_BIND_1"/>
    <property type="match status" value="1"/>
</dbReference>
<dbReference type="GO" id="GO:0016787">
    <property type="term" value="F:hydrolase activity"/>
    <property type="evidence" value="ECO:0007669"/>
    <property type="project" value="UniProtKB-KW"/>
</dbReference>
<reference evidence="4 5" key="1">
    <citation type="submission" date="2016-01" db="EMBL/GenBank/DDBJ databases">
        <authorList>
            <person name="Oliw E.H."/>
        </authorList>
    </citation>
    <scope>NUCLEOTIDE SEQUENCE [LARGE SCALE GENOMIC DNA]</scope>
    <source>
        <strain evidence="4">LMG 27134</strain>
    </source>
</reference>
<dbReference type="PANTHER" id="PTHR47957:SF3">
    <property type="entry name" value="ATP-DEPENDENT HELICASE HRQ1"/>
    <property type="match status" value="1"/>
</dbReference>
<evidence type="ECO:0000259" key="3">
    <source>
        <dbReference type="PROSITE" id="PS51192"/>
    </source>
</evidence>
<keyword evidence="2" id="KW-0067">ATP-binding</keyword>
<feature type="domain" description="Helicase ATP-binding" evidence="3">
    <location>
        <begin position="107"/>
        <end position="398"/>
    </location>
</feature>
<evidence type="ECO:0000256" key="1">
    <source>
        <dbReference type="ARBA" id="ARBA00022741"/>
    </source>
</evidence>
<dbReference type="GO" id="GO:0043138">
    <property type="term" value="F:3'-5' DNA helicase activity"/>
    <property type="evidence" value="ECO:0007669"/>
    <property type="project" value="TreeGrafter"/>
</dbReference>
<dbReference type="OrthoDB" id="9815222at2"/>
<evidence type="ECO:0000256" key="2">
    <source>
        <dbReference type="ARBA" id="ARBA00022840"/>
    </source>
</evidence>
<dbReference type="InterPro" id="IPR011545">
    <property type="entry name" value="DEAD/DEAH_box_helicase_dom"/>
</dbReference>
<dbReference type="SMART" id="SM00487">
    <property type="entry name" value="DEXDc"/>
    <property type="match status" value="1"/>
</dbReference>
<keyword evidence="4" id="KW-0347">Helicase</keyword>
<dbReference type="GO" id="GO:0036297">
    <property type="term" value="P:interstrand cross-link repair"/>
    <property type="evidence" value="ECO:0007669"/>
    <property type="project" value="TreeGrafter"/>
</dbReference>
<dbReference type="InterPro" id="IPR001650">
    <property type="entry name" value="Helicase_C-like"/>
</dbReference>
<sequence length="1839" mass="198975">MTNPIAIFDKLRETYLRYLDSPFDLRYQPLVDERRAILDRDGRLYREPLIEPIPPYVSSGRLFPAAAAEILNGAWAPSTIADLATFVGHGLFPVHRELHQHQFDALRASARDGNDVVVTSGTGSGKTECFLLPLAAALVEESTRWGTCPPPQPTRDWWNHSASSGVSRNHPRVPQRGHENAVGRPAAMRALVMYPLNALAEDQLVRLRDGFDSPGARTWLDSNRGGHRFYFGRYTGRTPVAGDRSAAKERELRQELLSMQTDAQAVAATPDAARFFQELNGAEMWSRWDMQDQPPDILITNYSMLNIMLMRTVEAPIFDATRRWLAADSRNVFHLVVDELHTYRGTPGTEVAYLLRVLLDRLGLHPDHDQLRIIASSASLSDDATGLDYLEGFFGRSRSRFRIIGGLQRPINISRAALVAAHAPAFASIGAALSNRGLCTEMVEAFESAVGAPMPAAETVNEARLAAALTQVGAVDAVRHACSSSTPQRILPRQPAQIGETLFPDLSHDDATAAAVGLIAAMGAARSPSGDPMLPVRAHIMFRNVQGLWACSNPSCATATNRTSACPVGTLHHLPLPACGCGSRVLELLYCEPCGETFLGGYRGDTGNPNQWSLSPDFPDLEQVPDRAAAERDYSNYAVFWPAAGRTPASPTWTEGSIPREWRAAQLNRASGVVTTGIAGDGYIYYVPSMHARPRPGTRRRPSPGAFPSRCPRCDADWSGRSVGSPVRGQRTGFQKVAQVLADTLLREISPAGHEANRKLVVFSDSRQDAAKLSAGMRQAHHLDAVRQAVVEALAIAGRGAYAFLRHAQGQTLTPEDQETANTFAQSFPHDALVLSQSLGAAANAQCPSRPGMTNAQAAAAIIAAAAGPHLLSDVFRDAERTLLIAGVNPGGYGKDALWTEPDSLQGSWRDLYDWSGAVPIEHHTGLTPRQQTHLSRLRQLALAAVVNVLFASGRRGLESLQIAHAAVGGSAPGASDPVLCEAADSALRLLGERRRVRDWPYTATGSPTMPGFLHRYLEAVAQRHGRNPAAFEADVRARIESGGLVNSFLVHPMQLRVKRAGAVSYECTQCRRVHLHPSGGVCTDCLGTLGAAQPVGTGATADDYYSFLAQGAGPLFRLNCEELTGQTSKTEGRRRQRLFQSICLPPPVEQPVTDTIDLLSVTTTMEAGVDIGSLLAVMMANMPPLRFNYQQRVGRAGRRGAAVSVALTLCRGRSHDDYYFQRPDGITADPPPAPYVDMGALPILQRVLAKEVLREAFDSLGLFGAASPDSVHGEFGETVSWNQAAPQPPTGFPVGMTVRDLVADWIAANQLRVAEICDLLLQSTEPALQAQRAAILVYAASRLISSIDAAVISPHLTQEQLSERLANAGVLPMFGFPTRVRYLYHKRPSTGRWPPEDVIDRALDLAISQFAPGSETVKEGLIQTAVGVVNYQRQGNMAVETPNPLGPPIAVGACRRCQSIDANTPPAVSCQVCGEVAPDYRVIDLSQPAGFRTFYGSERDYDGTFDWTPRATRPKLSTGPVQTVQHANFSIFSGPERVFVINDNNGNLFEFAKFYQGETWMTSSALDKVPGISRIPSPIAGPDVRALAAISPTDVLIAGVHAWPAGILADPLRVEGRAALYSFGFMLRRAAAVRLDVSDSELKVGLRTTVDSAGTVLGQIFMSDTLENGAGYSTHLGTPTEFHSLLLDLCSNNFLGRLDLRHQPDDHGLACQTSCHECMRDYSNLAYHSILDWRLAIDLARLALNPAAAIDFTPSYWAGLPSLAIQRLHSAVPGSTVAQFAALPAVLIGTRAVIAAHPLWDVRPGSLHPALAAAQISASTAGFTSEFRSTFMLIRRPL</sequence>
<evidence type="ECO:0000313" key="4">
    <source>
        <dbReference type="EMBL" id="SAL15600.1"/>
    </source>
</evidence>
<proteinExistence type="predicted"/>
<dbReference type="SUPFAM" id="SSF52540">
    <property type="entry name" value="P-loop containing nucleoside triphosphate hydrolases"/>
    <property type="match status" value="2"/>
</dbReference>
<dbReference type="SMART" id="SM00490">
    <property type="entry name" value="HELICc"/>
    <property type="match status" value="1"/>
</dbReference>
<dbReference type="EC" id="3.6.4.13" evidence="4"/>
<protein>
    <submittedName>
        <fullName evidence="4">ATP-dependent RNA helicase RhlE</fullName>
        <ecNumber evidence="4">3.6.4.13</ecNumber>
    </submittedName>
</protein>
<evidence type="ECO:0000313" key="5">
    <source>
        <dbReference type="Proteomes" id="UP000054683"/>
    </source>
</evidence>
<dbReference type="PANTHER" id="PTHR47957">
    <property type="entry name" value="ATP-DEPENDENT HELICASE HRQ1"/>
    <property type="match status" value="1"/>
</dbReference>
<keyword evidence="4" id="KW-0378">Hydrolase</keyword>
<organism evidence="4 5">
    <name type="scientific">Caballeronia udeis</name>
    <dbReference type="NCBI Taxonomy" id="1232866"/>
    <lineage>
        <taxon>Bacteria</taxon>
        <taxon>Pseudomonadati</taxon>
        <taxon>Pseudomonadota</taxon>
        <taxon>Betaproteobacteria</taxon>
        <taxon>Burkholderiales</taxon>
        <taxon>Burkholderiaceae</taxon>
        <taxon>Caballeronia</taxon>
    </lineage>
</organism>
<dbReference type="Proteomes" id="UP000054683">
    <property type="component" value="Unassembled WGS sequence"/>
</dbReference>
<dbReference type="Gene3D" id="3.40.50.300">
    <property type="entry name" value="P-loop containing nucleotide triphosphate hydrolases"/>
    <property type="match status" value="2"/>
</dbReference>
<dbReference type="GO" id="GO:0005524">
    <property type="term" value="F:ATP binding"/>
    <property type="evidence" value="ECO:0007669"/>
    <property type="project" value="UniProtKB-KW"/>
</dbReference>
<name>A0A158F9A9_9BURK</name>
<dbReference type="Pfam" id="PF00270">
    <property type="entry name" value="DEAD"/>
    <property type="match status" value="1"/>
</dbReference>
<dbReference type="Pfam" id="PF00271">
    <property type="entry name" value="Helicase_C"/>
    <property type="match status" value="1"/>
</dbReference>
<keyword evidence="1" id="KW-0547">Nucleotide-binding</keyword>
<accession>A0A158F9A9</accession>
<dbReference type="GO" id="GO:0006289">
    <property type="term" value="P:nucleotide-excision repair"/>
    <property type="evidence" value="ECO:0007669"/>
    <property type="project" value="TreeGrafter"/>
</dbReference>